<keyword evidence="3" id="KW-1185">Reference proteome</keyword>
<accession>A0ABS8T5E2</accession>
<name>A0ABS8T5E2_DATST</name>
<organism evidence="2 3">
    <name type="scientific">Datura stramonium</name>
    <name type="common">Jimsonweed</name>
    <name type="synonym">Common thornapple</name>
    <dbReference type="NCBI Taxonomy" id="4076"/>
    <lineage>
        <taxon>Eukaryota</taxon>
        <taxon>Viridiplantae</taxon>
        <taxon>Streptophyta</taxon>
        <taxon>Embryophyta</taxon>
        <taxon>Tracheophyta</taxon>
        <taxon>Spermatophyta</taxon>
        <taxon>Magnoliopsida</taxon>
        <taxon>eudicotyledons</taxon>
        <taxon>Gunneridae</taxon>
        <taxon>Pentapetalae</taxon>
        <taxon>asterids</taxon>
        <taxon>lamiids</taxon>
        <taxon>Solanales</taxon>
        <taxon>Solanaceae</taxon>
        <taxon>Solanoideae</taxon>
        <taxon>Datureae</taxon>
        <taxon>Datura</taxon>
    </lineage>
</organism>
<feature type="compositionally biased region" description="Acidic residues" evidence="1">
    <location>
        <begin position="93"/>
        <end position="103"/>
    </location>
</feature>
<dbReference type="Proteomes" id="UP000823775">
    <property type="component" value="Unassembled WGS sequence"/>
</dbReference>
<dbReference type="EMBL" id="JACEIK010001082">
    <property type="protein sequence ID" value="MCD7465797.1"/>
    <property type="molecule type" value="Genomic_DNA"/>
</dbReference>
<comment type="caution">
    <text evidence="2">The sequence shown here is derived from an EMBL/GenBank/DDBJ whole genome shotgun (WGS) entry which is preliminary data.</text>
</comment>
<feature type="region of interest" description="Disordered" evidence="1">
    <location>
        <begin position="89"/>
        <end position="123"/>
    </location>
</feature>
<reference evidence="2 3" key="1">
    <citation type="journal article" date="2021" name="BMC Genomics">
        <title>Datura genome reveals duplications of psychoactive alkaloid biosynthetic genes and high mutation rate following tissue culture.</title>
        <authorList>
            <person name="Rajewski A."/>
            <person name="Carter-House D."/>
            <person name="Stajich J."/>
            <person name="Litt A."/>
        </authorList>
    </citation>
    <scope>NUCLEOTIDE SEQUENCE [LARGE SCALE GENOMIC DNA]</scope>
    <source>
        <strain evidence="2">AR-01</strain>
    </source>
</reference>
<sequence length="123" mass="13770">MLLEDKKGYNPGIDLMLPNPMVALISIMVVVDDVSRVSKQAGLTVPPVQVHESPPRDCTLNSILVLSDDTNDDYKVIHYEDDFDQDTKFVGAQEEDDEEDEESSEHLIKAFGPTIDSNLHKEI</sequence>
<proteinExistence type="predicted"/>
<evidence type="ECO:0000256" key="1">
    <source>
        <dbReference type="SAM" id="MobiDB-lite"/>
    </source>
</evidence>
<protein>
    <submittedName>
        <fullName evidence="2">Uncharacterized protein</fullName>
    </submittedName>
</protein>
<gene>
    <name evidence="2" type="ORF">HAX54_001961</name>
</gene>
<evidence type="ECO:0000313" key="2">
    <source>
        <dbReference type="EMBL" id="MCD7465797.1"/>
    </source>
</evidence>
<evidence type="ECO:0000313" key="3">
    <source>
        <dbReference type="Proteomes" id="UP000823775"/>
    </source>
</evidence>